<protein>
    <recommendedName>
        <fullName evidence="9 10">2,3-bisphosphoglycerate-independent phosphoglycerate mutase</fullName>
        <shortName evidence="10">BPG-independent PGAM</shortName>
        <shortName evidence="10">Phosphoglyceromutase</shortName>
        <shortName evidence="10">iPGM</shortName>
        <ecNumber evidence="4 10">5.4.2.12</ecNumber>
    </recommendedName>
</protein>
<feature type="binding site" evidence="10 12">
    <location>
        <position position="187"/>
    </location>
    <ligand>
        <name>substrate</name>
    </ligand>
</feature>
<dbReference type="GO" id="GO:0006096">
    <property type="term" value="P:glycolytic process"/>
    <property type="evidence" value="ECO:0007669"/>
    <property type="project" value="UniProtKB-UniRule"/>
</dbReference>
<dbReference type="AlphaFoldDB" id="I1YJQ5"/>
<reference evidence="16 17" key="1">
    <citation type="journal article" date="2012" name="J. Bacteriol.">
        <title>Complete genome sequences of Methylophaga sp. strain JAM1 and Methylophaga sp. strain JAM7.</title>
        <authorList>
            <person name="Villeneuve C."/>
            <person name="Martineau C."/>
            <person name="Mauffrey F."/>
            <person name="Villemur R."/>
        </authorList>
    </citation>
    <scope>NUCLEOTIDE SEQUENCE [LARGE SCALE GENOMIC DNA]</scope>
    <source>
        <strain evidence="16 17">JAM7</strain>
    </source>
</reference>
<dbReference type="PANTHER" id="PTHR31637">
    <property type="entry name" value="2,3-BISPHOSPHOGLYCERATE-INDEPENDENT PHOSPHOGLYCERATE MUTASE"/>
    <property type="match status" value="1"/>
</dbReference>
<dbReference type="GO" id="GO:0005829">
    <property type="term" value="C:cytosol"/>
    <property type="evidence" value="ECO:0007669"/>
    <property type="project" value="TreeGrafter"/>
</dbReference>
<dbReference type="InterPro" id="IPR017850">
    <property type="entry name" value="Alkaline_phosphatase_core_sf"/>
</dbReference>
<feature type="binding site" evidence="10 13">
    <location>
        <position position="460"/>
    </location>
    <ligand>
        <name>Mn(2+)</name>
        <dbReference type="ChEBI" id="CHEBI:29035"/>
        <label>1</label>
    </ligand>
</feature>
<evidence type="ECO:0000313" key="17">
    <source>
        <dbReference type="Proteomes" id="UP000009145"/>
    </source>
</evidence>
<evidence type="ECO:0000256" key="7">
    <source>
        <dbReference type="ARBA" id="ARBA00023211"/>
    </source>
</evidence>
<keyword evidence="5 10" id="KW-0479">Metal-binding</keyword>
<keyword evidence="17" id="KW-1185">Reference proteome</keyword>
<feature type="domain" description="Metalloenzyme" evidence="14">
    <location>
        <begin position="7"/>
        <end position="495"/>
    </location>
</feature>
<dbReference type="OrthoDB" id="9800863at2"/>
<keyword evidence="6 10" id="KW-0324">Glycolysis</keyword>
<feature type="binding site" evidence="10 13">
    <location>
        <position position="441"/>
    </location>
    <ligand>
        <name>Mn(2+)</name>
        <dbReference type="ChEBI" id="CHEBI:29035"/>
        <label>2</label>
    </ligand>
</feature>
<dbReference type="GO" id="GO:0030145">
    <property type="term" value="F:manganese ion binding"/>
    <property type="evidence" value="ECO:0007669"/>
    <property type="project" value="UniProtKB-UniRule"/>
</dbReference>
<feature type="binding site" evidence="10 13">
    <location>
        <position position="14"/>
    </location>
    <ligand>
        <name>Mn(2+)</name>
        <dbReference type="ChEBI" id="CHEBI:29035"/>
        <label>2</label>
    </ligand>
</feature>
<comment type="similarity">
    <text evidence="3 10">Belongs to the BPG-independent phosphoglycerate mutase family.</text>
</comment>
<feature type="binding site" evidence="10 12">
    <location>
        <position position="125"/>
    </location>
    <ligand>
        <name>substrate</name>
    </ligand>
</feature>
<dbReference type="GO" id="GO:0004619">
    <property type="term" value="F:phosphoglycerate mutase activity"/>
    <property type="evidence" value="ECO:0007669"/>
    <property type="project" value="UniProtKB-UniRule"/>
</dbReference>
<dbReference type="EMBL" id="CP003380">
    <property type="protein sequence ID" value="AFJ03148.1"/>
    <property type="molecule type" value="Genomic_DNA"/>
</dbReference>
<feature type="domain" description="BPG-independent PGAM N-terminal" evidence="15">
    <location>
        <begin position="84"/>
        <end position="297"/>
    </location>
</feature>
<evidence type="ECO:0000256" key="3">
    <source>
        <dbReference type="ARBA" id="ARBA00008819"/>
    </source>
</evidence>
<feature type="binding site" evidence="10 13">
    <location>
        <position position="64"/>
    </location>
    <ligand>
        <name>Mn(2+)</name>
        <dbReference type="ChEBI" id="CHEBI:29035"/>
        <label>2</label>
    </ligand>
</feature>
<sequence>MTQTPRPLALIILDGWGHSEDPAHNAILAAKTPVWDKLWQTCPRTLIHASGTGVGLPGEQMGNSEVGHMNIGAGRIIYQDFTRIGKAILDGDFFTNPILSAAVDKAVQADKAVHIMGLLSDGGVHSHVEHIQAMVKLAAQRGARQIYVHAFLDGRDTPPRSAHAALAAMAGTFTECGAGRIATMIGRFYAMDRDQRWNRVEQAYNLITEGEGSFHAETPEAGLDNAYARDENDEFVKATVIGEPVKVEDGDSVLFMNFRSDRARELTECFIDETFSAFAKPRQIALAEYVTLTQYKKDFAAPIAFPPESFANLLGDYLANHGKQQLRIAETEKYAHVTFFFNGGRDQPYEGETRILVPSPKVETYDQQPEMSAPEVAEKLVDAIHSNTFDVIICNFANADMVGHTGNFDAAVAAIEAVDTCLGKVWDALQAVGGEMMITADHGNAEKMHDIGKDQAHTAHTSNLVPFVFAGRPAKCSETGNLSDIAPTMLSLIDLPIPAEMSKHILVEPTE</sequence>
<dbReference type="NCBIfam" id="TIGR01307">
    <property type="entry name" value="pgm_bpd_ind"/>
    <property type="match status" value="1"/>
</dbReference>
<evidence type="ECO:0000256" key="8">
    <source>
        <dbReference type="ARBA" id="ARBA00023235"/>
    </source>
</evidence>
<dbReference type="UniPathway" id="UPA00109">
    <property type="reaction ID" value="UER00186"/>
</dbReference>
<evidence type="ECO:0000256" key="9">
    <source>
        <dbReference type="ARBA" id="ARBA00071648"/>
    </source>
</evidence>
<evidence type="ECO:0000256" key="6">
    <source>
        <dbReference type="ARBA" id="ARBA00023152"/>
    </source>
</evidence>
<comment type="catalytic activity">
    <reaction evidence="1 10">
        <text>(2R)-2-phosphoglycerate = (2R)-3-phosphoglycerate</text>
        <dbReference type="Rhea" id="RHEA:15901"/>
        <dbReference type="ChEBI" id="CHEBI:58272"/>
        <dbReference type="ChEBI" id="CHEBI:58289"/>
        <dbReference type="EC" id="5.4.2.12"/>
    </reaction>
</comment>
<dbReference type="PIRSF" id="PIRSF001492">
    <property type="entry name" value="IPGAM"/>
    <property type="match status" value="1"/>
</dbReference>
<feature type="binding site" evidence="10 13">
    <location>
        <position position="442"/>
    </location>
    <ligand>
        <name>Mn(2+)</name>
        <dbReference type="ChEBI" id="CHEBI:29035"/>
        <label>2</label>
    </ligand>
</feature>
<dbReference type="HOGENOM" id="CLU_026099_2_0_6"/>
<dbReference type="KEGG" id="mec:Q7C_2008"/>
<comment type="function">
    <text evidence="10">Catalyzes the interconversion of 2-phosphoglycerate and 3-phosphoglycerate.</text>
</comment>
<evidence type="ECO:0000256" key="4">
    <source>
        <dbReference type="ARBA" id="ARBA00012026"/>
    </source>
</evidence>
<evidence type="ECO:0000256" key="10">
    <source>
        <dbReference type="HAMAP-Rule" id="MF_01038"/>
    </source>
</evidence>
<comment type="subunit">
    <text evidence="10">Monomer.</text>
</comment>
<dbReference type="SUPFAM" id="SSF53649">
    <property type="entry name" value="Alkaline phosphatase-like"/>
    <property type="match status" value="1"/>
</dbReference>
<gene>
    <name evidence="10" type="primary">gpmI</name>
    <name evidence="16" type="ordered locus">Q7C_2008</name>
</gene>
<evidence type="ECO:0000259" key="14">
    <source>
        <dbReference type="Pfam" id="PF01676"/>
    </source>
</evidence>
<evidence type="ECO:0000256" key="13">
    <source>
        <dbReference type="PIRSR" id="PIRSR001492-3"/>
    </source>
</evidence>
<dbReference type="STRING" id="754477.Q7C_2008"/>
<dbReference type="RefSeq" id="WP_014704567.1">
    <property type="nucleotide sequence ID" value="NC_017856.1"/>
</dbReference>
<dbReference type="PANTHER" id="PTHR31637:SF0">
    <property type="entry name" value="2,3-BISPHOSPHOGLYCERATE-INDEPENDENT PHOSPHOGLYCERATE MUTASE"/>
    <property type="match status" value="1"/>
</dbReference>
<dbReference type="HAMAP" id="MF_01038">
    <property type="entry name" value="GpmI"/>
    <property type="match status" value="1"/>
</dbReference>
<feature type="binding site" evidence="10 12">
    <location>
        <begin position="259"/>
        <end position="262"/>
    </location>
    <ligand>
        <name>substrate</name>
    </ligand>
</feature>
<evidence type="ECO:0000313" key="16">
    <source>
        <dbReference type="EMBL" id="AFJ03148.1"/>
    </source>
</evidence>
<feature type="binding site" evidence="10 12">
    <location>
        <begin position="155"/>
        <end position="156"/>
    </location>
    <ligand>
        <name>substrate</name>
    </ligand>
</feature>
<evidence type="ECO:0000256" key="2">
    <source>
        <dbReference type="ARBA" id="ARBA00004798"/>
    </source>
</evidence>
<evidence type="ECO:0000256" key="5">
    <source>
        <dbReference type="ARBA" id="ARBA00022723"/>
    </source>
</evidence>
<evidence type="ECO:0000256" key="1">
    <source>
        <dbReference type="ARBA" id="ARBA00000370"/>
    </source>
</evidence>
<evidence type="ECO:0000259" key="15">
    <source>
        <dbReference type="Pfam" id="PF06415"/>
    </source>
</evidence>
<dbReference type="EC" id="5.4.2.12" evidence="4 10"/>
<dbReference type="PATRIC" id="fig|754477.3.peg.1977"/>
<dbReference type="GO" id="GO:0006007">
    <property type="term" value="P:glucose catabolic process"/>
    <property type="evidence" value="ECO:0007669"/>
    <property type="project" value="InterPro"/>
</dbReference>
<organism evidence="16 17">
    <name type="scientific">Methylophaga frappieri (strain ATCC BAA-2434 / DSM 25690 / JAM7)</name>
    <dbReference type="NCBI Taxonomy" id="754477"/>
    <lineage>
        <taxon>Bacteria</taxon>
        <taxon>Pseudomonadati</taxon>
        <taxon>Pseudomonadota</taxon>
        <taxon>Gammaproteobacteria</taxon>
        <taxon>Thiotrichales</taxon>
        <taxon>Piscirickettsiaceae</taxon>
        <taxon>Methylophaga</taxon>
    </lineage>
</organism>
<comment type="pathway">
    <text evidence="2 10">Carbohydrate degradation; glycolysis; pyruvate from D-glyceraldehyde 3-phosphate: step 3/5.</text>
</comment>
<dbReference type="Gene3D" id="3.40.1450.10">
    <property type="entry name" value="BPG-independent phosphoglycerate mutase, domain B"/>
    <property type="match status" value="1"/>
</dbReference>
<dbReference type="CDD" id="cd16010">
    <property type="entry name" value="iPGM"/>
    <property type="match status" value="1"/>
</dbReference>
<comment type="cofactor">
    <cofactor evidence="10">
        <name>Mn(2+)</name>
        <dbReference type="ChEBI" id="CHEBI:29035"/>
    </cofactor>
    <text evidence="10">Binds 2 manganese ions per subunit.</text>
</comment>
<dbReference type="Pfam" id="PF06415">
    <property type="entry name" value="iPGM_N"/>
    <property type="match status" value="1"/>
</dbReference>
<name>I1YJQ5_METFJ</name>
<dbReference type="FunFam" id="3.40.1450.10:FF:000001">
    <property type="entry name" value="2,3-bisphosphoglycerate-independent phosphoglycerate mutase"/>
    <property type="match status" value="1"/>
</dbReference>
<feature type="binding site" evidence="10 13">
    <location>
        <position position="400"/>
    </location>
    <ligand>
        <name>Mn(2+)</name>
        <dbReference type="ChEBI" id="CHEBI:29035"/>
        <label>1</label>
    </ligand>
</feature>
<dbReference type="Gene3D" id="3.40.720.10">
    <property type="entry name" value="Alkaline Phosphatase, subunit A"/>
    <property type="match status" value="1"/>
</dbReference>
<feature type="binding site" evidence="10 13">
    <location>
        <position position="404"/>
    </location>
    <ligand>
        <name>Mn(2+)</name>
        <dbReference type="ChEBI" id="CHEBI:29035"/>
        <label>1</label>
    </ligand>
</feature>
<accession>I1YJQ5</accession>
<keyword evidence="8 10" id="KW-0413">Isomerase</keyword>
<dbReference type="InterPro" id="IPR006124">
    <property type="entry name" value="Metalloenzyme"/>
</dbReference>
<evidence type="ECO:0000256" key="12">
    <source>
        <dbReference type="PIRSR" id="PIRSR001492-2"/>
    </source>
</evidence>
<dbReference type="eggNOG" id="COG0696">
    <property type="taxonomic scope" value="Bacteria"/>
</dbReference>
<feature type="binding site" evidence="10 12">
    <location>
        <position position="193"/>
    </location>
    <ligand>
        <name>substrate</name>
    </ligand>
</feature>
<proteinExistence type="inferred from homology"/>
<feature type="active site" description="Phosphoserine intermediate" evidence="10 11">
    <location>
        <position position="64"/>
    </location>
</feature>
<evidence type="ECO:0000256" key="11">
    <source>
        <dbReference type="PIRSR" id="PIRSR001492-1"/>
    </source>
</evidence>
<dbReference type="InterPro" id="IPR011258">
    <property type="entry name" value="BPG-indep_PGM_N"/>
</dbReference>
<dbReference type="InterPro" id="IPR005995">
    <property type="entry name" value="Pgm_bpd_ind"/>
</dbReference>
<feature type="binding site" evidence="10 12">
    <location>
        <position position="333"/>
    </location>
    <ligand>
        <name>substrate</name>
    </ligand>
</feature>
<dbReference type="SUPFAM" id="SSF64158">
    <property type="entry name" value="2,3-Bisphosphoglycerate-independent phosphoglycerate mutase, substrate-binding domain"/>
    <property type="match status" value="1"/>
</dbReference>
<dbReference type="Pfam" id="PF01676">
    <property type="entry name" value="Metalloenzyme"/>
    <property type="match status" value="1"/>
</dbReference>
<dbReference type="InterPro" id="IPR036646">
    <property type="entry name" value="PGAM_B_sf"/>
</dbReference>
<keyword evidence="7 10" id="KW-0464">Manganese</keyword>
<dbReference type="Proteomes" id="UP000009145">
    <property type="component" value="Chromosome"/>
</dbReference>